<evidence type="ECO:0000313" key="3">
    <source>
        <dbReference type="Proteomes" id="UP001148838"/>
    </source>
</evidence>
<reference evidence="2 3" key="1">
    <citation type="journal article" date="2022" name="Allergy">
        <title>Genome assembly and annotation of Periplaneta americana reveal a comprehensive cockroach allergen profile.</title>
        <authorList>
            <person name="Wang L."/>
            <person name="Xiong Q."/>
            <person name="Saelim N."/>
            <person name="Wang L."/>
            <person name="Nong W."/>
            <person name="Wan A.T."/>
            <person name="Shi M."/>
            <person name="Liu X."/>
            <person name="Cao Q."/>
            <person name="Hui J.H.L."/>
            <person name="Sookrung N."/>
            <person name="Leung T.F."/>
            <person name="Tungtrongchitr A."/>
            <person name="Tsui S.K.W."/>
        </authorList>
    </citation>
    <scope>NUCLEOTIDE SEQUENCE [LARGE SCALE GENOMIC DNA]</scope>
    <source>
        <strain evidence="2">PWHHKU_190912</strain>
    </source>
</reference>
<organism evidence="2 3">
    <name type="scientific">Periplaneta americana</name>
    <name type="common">American cockroach</name>
    <name type="synonym">Blatta americana</name>
    <dbReference type="NCBI Taxonomy" id="6978"/>
    <lineage>
        <taxon>Eukaryota</taxon>
        <taxon>Metazoa</taxon>
        <taxon>Ecdysozoa</taxon>
        <taxon>Arthropoda</taxon>
        <taxon>Hexapoda</taxon>
        <taxon>Insecta</taxon>
        <taxon>Pterygota</taxon>
        <taxon>Neoptera</taxon>
        <taxon>Polyneoptera</taxon>
        <taxon>Dictyoptera</taxon>
        <taxon>Blattodea</taxon>
        <taxon>Blattoidea</taxon>
        <taxon>Blattidae</taxon>
        <taxon>Blattinae</taxon>
        <taxon>Periplaneta</taxon>
    </lineage>
</organism>
<gene>
    <name evidence="2" type="ORF">ANN_16833</name>
</gene>
<evidence type="ECO:0000313" key="2">
    <source>
        <dbReference type="EMBL" id="KAJ4436701.1"/>
    </source>
</evidence>
<proteinExistence type="predicted"/>
<keyword evidence="3" id="KW-1185">Reference proteome</keyword>
<protein>
    <submittedName>
        <fullName evidence="2">Uncharacterized protein</fullName>
    </submittedName>
</protein>
<dbReference type="EMBL" id="JAJSOF020000021">
    <property type="protein sequence ID" value="KAJ4436701.1"/>
    <property type="molecule type" value="Genomic_DNA"/>
</dbReference>
<name>A0ABQ8SSG7_PERAM</name>
<comment type="caution">
    <text evidence="2">The sequence shown here is derived from an EMBL/GenBank/DDBJ whole genome shotgun (WGS) entry which is preliminary data.</text>
</comment>
<accession>A0ABQ8SSG7</accession>
<evidence type="ECO:0000256" key="1">
    <source>
        <dbReference type="SAM" id="MobiDB-lite"/>
    </source>
</evidence>
<sequence>MPCPSQMSGFNVPNYVRCAIGDGLHYTRTETKLLWKFVVMPQGNSSSRRKARACPRIEPGSSVLATRPPWSSENITQKALITKWKWGGHVARQQQGRRARETTMWDPYIGRRTQGRPRRRWADTFKQQLGGNWSTIARNRTSGDR</sequence>
<feature type="region of interest" description="Disordered" evidence="1">
    <location>
        <begin position="46"/>
        <end position="65"/>
    </location>
</feature>
<dbReference type="Proteomes" id="UP001148838">
    <property type="component" value="Unassembled WGS sequence"/>
</dbReference>